<dbReference type="KEGG" id="fpn:ABE65_010895"/>
<dbReference type="SUPFAM" id="SSF55729">
    <property type="entry name" value="Acyl-CoA N-acyltransferases (Nat)"/>
    <property type="match status" value="1"/>
</dbReference>
<reference evidence="2 3" key="1">
    <citation type="submission" date="2016-04" db="EMBL/GenBank/DDBJ databases">
        <title>Complete genome sequence of Fictibacillus phosphorivorans G25-29, a strain toxic to nematodes.</title>
        <authorList>
            <person name="Zheng Z."/>
        </authorList>
    </citation>
    <scope>NUCLEOTIDE SEQUENCE [LARGE SCALE GENOMIC DNA]</scope>
    <source>
        <strain evidence="2 3">G25-29</strain>
    </source>
</reference>
<dbReference type="Proteomes" id="UP000076623">
    <property type="component" value="Chromosome"/>
</dbReference>
<gene>
    <name evidence="2" type="ORF">ABE65_010895</name>
</gene>
<evidence type="ECO:0000313" key="2">
    <source>
        <dbReference type="EMBL" id="ANC79366.1"/>
    </source>
</evidence>
<dbReference type="Pfam" id="PF13673">
    <property type="entry name" value="Acetyltransf_10"/>
    <property type="match status" value="1"/>
</dbReference>
<evidence type="ECO:0000313" key="3">
    <source>
        <dbReference type="Proteomes" id="UP000076623"/>
    </source>
</evidence>
<keyword evidence="3" id="KW-1185">Reference proteome</keyword>
<dbReference type="CDD" id="cd04301">
    <property type="entry name" value="NAT_SF"/>
    <property type="match status" value="1"/>
</dbReference>
<accession>A0A160ISC2</accession>
<feature type="domain" description="N-acetyltransferase" evidence="1">
    <location>
        <begin position="1"/>
        <end position="157"/>
    </location>
</feature>
<organism evidence="2 3">
    <name type="scientific">Fictibacillus phosphorivorans</name>
    <dbReference type="NCBI Taxonomy" id="1221500"/>
    <lineage>
        <taxon>Bacteria</taxon>
        <taxon>Bacillati</taxon>
        <taxon>Bacillota</taxon>
        <taxon>Bacilli</taxon>
        <taxon>Bacillales</taxon>
        <taxon>Fictibacillaceae</taxon>
        <taxon>Fictibacillus</taxon>
    </lineage>
</organism>
<dbReference type="STRING" id="1221500.ABE65_010895"/>
<dbReference type="PANTHER" id="PTHR43451:SF1">
    <property type="entry name" value="ACETYLTRANSFERASE"/>
    <property type="match status" value="1"/>
</dbReference>
<keyword evidence="2" id="KW-0808">Transferase</keyword>
<dbReference type="InterPro" id="IPR000182">
    <property type="entry name" value="GNAT_dom"/>
</dbReference>
<dbReference type="GO" id="GO:0016747">
    <property type="term" value="F:acyltransferase activity, transferring groups other than amino-acyl groups"/>
    <property type="evidence" value="ECO:0007669"/>
    <property type="project" value="InterPro"/>
</dbReference>
<dbReference type="InterPro" id="IPR052564">
    <property type="entry name" value="N-acetyltrans/Recomb-assoc"/>
</dbReference>
<dbReference type="InterPro" id="IPR016181">
    <property type="entry name" value="Acyl_CoA_acyltransferase"/>
</dbReference>
<dbReference type="Gene3D" id="3.40.630.30">
    <property type="match status" value="1"/>
</dbReference>
<sequence length="158" mass="18260">MKIAKYKETDTEEIIKLFYETVHTVNAKDYSLLELDAWVSFHELQSKVKSWKESFLNNITFVARNLDGIVGFCNLTYSGHLDRLYVHKDYQRQGIASALVNMIESEARKLNVLSIDTDASITAKVFFEQRGYQVVSLQHVVRKGVTLINYKMTKNLCE</sequence>
<dbReference type="AlphaFoldDB" id="A0A160ISC2"/>
<dbReference type="PROSITE" id="PS51186">
    <property type="entry name" value="GNAT"/>
    <property type="match status" value="1"/>
</dbReference>
<name>A0A160ISC2_9BACL</name>
<proteinExistence type="predicted"/>
<evidence type="ECO:0000259" key="1">
    <source>
        <dbReference type="PROSITE" id="PS51186"/>
    </source>
</evidence>
<dbReference type="EMBL" id="CP015378">
    <property type="protein sequence ID" value="ANC79366.1"/>
    <property type="molecule type" value="Genomic_DNA"/>
</dbReference>
<dbReference type="RefSeq" id="WP_066400042.1">
    <property type="nucleotide sequence ID" value="NZ_CP015378.1"/>
</dbReference>
<dbReference type="PANTHER" id="PTHR43451">
    <property type="entry name" value="ACETYLTRANSFERASE (GNAT) FAMILY PROTEIN"/>
    <property type="match status" value="1"/>
</dbReference>
<protein>
    <submittedName>
        <fullName evidence="2">Acetyltransferase</fullName>
    </submittedName>
</protein>